<organism evidence="2 3">
    <name type="scientific">Spartinivicinus poritis</name>
    <dbReference type="NCBI Taxonomy" id="2994640"/>
    <lineage>
        <taxon>Bacteria</taxon>
        <taxon>Pseudomonadati</taxon>
        <taxon>Pseudomonadota</taxon>
        <taxon>Gammaproteobacteria</taxon>
        <taxon>Oceanospirillales</taxon>
        <taxon>Zooshikellaceae</taxon>
        <taxon>Spartinivicinus</taxon>
    </lineage>
</organism>
<comment type="caution">
    <text evidence="2">The sequence shown here is derived from an EMBL/GenBank/DDBJ whole genome shotgun (WGS) entry which is preliminary data.</text>
</comment>
<keyword evidence="1" id="KW-1133">Transmembrane helix</keyword>
<dbReference type="Proteomes" id="UP001528823">
    <property type="component" value="Unassembled WGS sequence"/>
</dbReference>
<protein>
    <submittedName>
        <fullName evidence="2">Anti-sigma factor</fullName>
    </submittedName>
</protein>
<evidence type="ECO:0000313" key="2">
    <source>
        <dbReference type="EMBL" id="MDE1462706.1"/>
    </source>
</evidence>
<accession>A0ABT5U9M3</accession>
<feature type="transmembrane region" description="Helical" evidence="1">
    <location>
        <begin position="78"/>
        <end position="99"/>
    </location>
</feature>
<keyword evidence="1" id="KW-0472">Membrane</keyword>
<reference evidence="2 3" key="1">
    <citation type="submission" date="2022-11" db="EMBL/GenBank/DDBJ databases">
        <title>Spartinivicinus poritis sp. nov., isolated from scleractinian coral Porites lutea.</title>
        <authorList>
            <person name="Zhang G."/>
            <person name="Cai L."/>
            <person name="Wei Q."/>
        </authorList>
    </citation>
    <scope>NUCLEOTIDE SEQUENCE [LARGE SCALE GENOMIC DNA]</scope>
    <source>
        <strain evidence="2 3">A2-2</strain>
    </source>
</reference>
<evidence type="ECO:0000313" key="3">
    <source>
        <dbReference type="Proteomes" id="UP001528823"/>
    </source>
</evidence>
<sequence>MNKPSENELHAYVDNQLDPARHNELEQWLAEHPEEANQINNWKKQQQLIQQDFTAELSAPIPNHLKLAARRPAAQRSAWFRVAAAVAWMTFGGIVGFNLQGKYTQEQNIPPIAATPPPSFLPIAQQATLAHVVYTPEVRHPVEVRADQEAHLVKWLSKRLGIQLRIPQLTSRGYRLVGGRLLPGDKGPVAHFMYENNAGNRLTLYVRHDATENRETAFHYTQTNKVGVFYWVDRELGYALTGELPRDQLLGLAELTYDQLSS</sequence>
<name>A0ABT5U9M3_9GAMM</name>
<evidence type="ECO:0000256" key="1">
    <source>
        <dbReference type="SAM" id="Phobius"/>
    </source>
</evidence>
<gene>
    <name evidence="2" type="ORF">ORQ98_12070</name>
</gene>
<dbReference type="RefSeq" id="WP_274689060.1">
    <property type="nucleotide sequence ID" value="NZ_JAPMOU010000013.1"/>
</dbReference>
<keyword evidence="1" id="KW-0812">Transmembrane</keyword>
<keyword evidence="3" id="KW-1185">Reference proteome</keyword>
<dbReference type="EMBL" id="JAPMOU010000013">
    <property type="protein sequence ID" value="MDE1462706.1"/>
    <property type="molecule type" value="Genomic_DNA"/>
</dbReference>
<proteinExistence type="predicted"/>